<dbReference type="Gene3D" id="3.30.360.10">
    <property type="entry name" value="Dihydrodipicolinate Reductase, domain 2"/>
    <property type="match status" value="1"/>
</dbReference>
<dbReference type="Gene3D" id="3.40.50.720">
    <property type="entry name" value="NAD(P)-binding Rossmann-like Domain"/>
    <property type="match status" value="1"/>
</dbReference>
<organism evidence="2 3">
    <name type="scientific">Methanoregula boonei (strain DSM 21154 / JCM 14090 / 6A8)</name>
    <dbReference type="NCBI Taxonomy" id="456442"/>
    <lineage>
        <taxon>Archaea</taxon>
        <taxon>Methanobacteriati</taxon>
        <taxon>Methanobacteriota</taxon>
        <taxon>Stenosarchaea group</taxon>
        <taxon>Methanomicrobia</taxon>
        <taxon>Methanomicrobiales</taxon>
        <taxon>Methanoregulaceae</taxon>
        <taxon>Methanoregula</taxon>
    </lineage>
</organism>
<dbReference type="AlphaFoldDB" id="A7I9D8"/>
<dbReference type="GO" id="GO:0000166">
    <property type="term" value="F:nucleotide binding"/>
    <property type="evidence" value="ECO:0007669"/>
    <property type="project" value="InterPro"/>
</dbReference>
<keyword evidence="3" id="KW-1185">Reference proteome</keyword>
<dbReference type="InterPro" id="IPR000683">
    <property type="entry name" value="Gfo/Idh/MocA-like_OxRdtase_N"/>
</dbReference>
<dbReference type="SUPFAM" id="SSF51735">
    <property type="entry name" value="NAD(P)-binding Rossmann-fold domains"/>
    <property type="match status" value="1"/>
</dbReference>
<dbReference type="KEGG" id="mbn:Mboo_1833"/>
<dbReference type="RefSeq" id="WP_012107400.1">
    <property type="nucleotide sequence ID" value="NC_009712.1"/>
</dbReference>
<dbReference type="InterPro" id="IPR036291">
    <property type="entry name" value="NAD(P)-bd_dom_sf"/>
</dbReference>
<name>A7I9D8_METB6</name>
<dbReference type="STRING" id="456442.Mboo_1833"/>
<dbReference type="InterPro" id="IPR051450">
    <property type="entry name" value="Gfo/Idh/MocA_Oxidoreductases"/>
</dbReference>
<sequence>MDVGVIGVGAMGKNHVRVYSELKSVGTLAVCDVNAAAAQAIGKQHGAEVYPSVAELLRHVDAVNICVPTPFHAGVVREVFAAGKHAFIEKPICATAAEARALMASVPKGIVVGVGHIERFNPIVSEIRKIVTKPLYVELKRHNPASARVTGSSVVEDLMIHDIDIVANVFFPEIGTIRSMGNADLCSVQMDAGGVPVMLSASRKASKKIRLIYVEDEEFTVEGDFMSQEVTIYRKPGQYRFENERYVQENIIEKVMVNKVEPLKVELSAFIDCAKYGRSFPVTPAQAIRNLDICEQIRAGFAPGAPA</sequence>
<proteinExistence type="predicted"/>
<gene>
    <name evidence="2" type="ordered locus">Mboo_1833</name>
</gene>
<dbReference type="PANTHER" id="PTHR43377">
    <property type="entry name" value="BILIVERDIN REDUCTASE A"/>
    <property type="match status" value="1"/>
</dbReference>
<evidence type="ECO:0000313" key="3">
    <source>
        <dbReference type="Proteomes" id="UP000002408"/>
    </source>
</evidence>
<dbReference type="PANTHER" id="PTHR43377:SF1">
    <property type="entry name" value="BILIVERDIN REDUCTASE A"/>
    <property type="match status" value="1"/>
</dbReference>
<dbReference type="Pfam" id="PF01408">
    <property type="entry name" value="GFO_IDH_MocA"/>
    <property type="match status" value="1"/>
</dbReference>
<dbReference type="GeneID" id="5411049"/>
<protein>
    <submittedName>
        <fullName evidence="2">Oxidoreductase domain protein</fullName>
    </submittedName>
</protein>
<dbReference type="eggNOG" id="arCOG01622">
    <property type="taxonomic scope" value="Archaea"/>
</dbReference>
<dbReference type="OrthoDB" id="25239at2157"/>
<accession>A7I9D8</accession>
<dbReference type="EMBL" id="CP000780">
    <property type="protein sequence ID" value="ABS56349.1"/>
    <property type="molecule type" value="Genomic_DNA"/>
</dbReference>
<evidence type="ECO:0000313" key="2">
    <source>
        <dbReference type="EMBL" id="ABS56349.1"/>
    </source>
</evidence>
<feature type="domain" description="Gfo/Idh/MocA-like oxidoreductase N-terminal" evidence="1">
    <location>
        <begin position="2"/>
        <end position="108"/>
    </location>
</feature>
<evidence type="ECO:0000259" key="1">
    <source>
        <dbReference type="Pfam" id="PF01408"/>
    </source>
</evidence>
<dbReference type="HOGENOM" id="CLU_023194_10_0_2"/>
<dbReference type="Proteomes" id="UP000002408">
    <property type="component" value="Chromosome"/>
</dbReference>
<reference evidence="3" key="1">
    <citation type="journal article" date="2015" name="Microbiology">
        <title>Genome of Methanoregula boonei 6A8 reveals adaptations to oligotrophic peatland environments.</title>
        <authorList>
            <person name="Braeuer S."/>
            <person name="Cadillo-Quiroz H."/>
            <person name="Kyrpides N."/>
            <person name="Woyke T."/>
            <person name="Goodwin L."/>
            <person name="Detter C."/>
            <person name="Podell S."/>
            <person name="Yavitt J.B."/>
            <person name="Zinder S.H."/>
        </authorList>
    </citation>
    <scope>NUCLEOTIDE SEQUENCE [LARGE SCALE GENOMIC DNA]</scope>
    <source>
        <strain evidence="3">DSM 21154 / JCM 14090 / 6A8</strain>
    </source>
</reference>